<accession>A0AAQ3RAY5</accession>
<gene>
    <name evidence="1" type="ORF">V8G54_035457</name>
</gene>
<dbReference type="EMBL" id="CP144690">
    <property type="protein sequence ID" value="WVY89943.1"/>
    <property type="molecule type" value="Genomic_DNA"/>
</dbReference>
<reference evidence="1 2" key="1">
    <citation type="journal article" date="2023" name="Life. Sci Alliance">
        <title>Evolutionary insights into 3D genome organization and epigenetic landscape of Vigna mungo.</title>
        <authorList>
            <person name="Junaid A."/>
            <person name="Singh B."/>
            <person name="Bhatia S."/>
        </authorList>
    </citation>
    <scope>NUCLEOTIDE SEQUENCE [LARGE SCALE GENOMIC DNA]</scope>
    <source>
        <strain evidence="1">Urdbean</strain>
    </source>
</reference>
<name>A0AAQ3RAY5_VIGMU</name>
<dbReference type="Proteomes" id="UP001374535">
    <property type="component" value="Chromosome 11"/>
</dbReference>
<proteinExistence type="predicted"/>
<sequence>MNPIGAAKATDDIIEGLNIRLTAHQKHVLQKPPRFTHSIVFTESMNQGLVNDRIWNTPVLRHVPEKRASRINFINHTQGFHDHTKGIHGGRNTSTQHVIENIRCYPGTIPINQNLQDNIIGLKSRVTGINTPHVQQKPSCLARQPCLPIMLHDQNKERFLKHNSFIFHLLQQVFNNFEVPNSPKLIN</sequence>
<organism evidence="1 2">
    <name type="scientific">Vigna mungo</name>
    <name type="common">Black gram</name>
    <name type="synonym">Phaseolus mungo</name>
    <dbReference type="NCBI Taxonomy" id="3915"/>
    <lineage>
        <taxon>Eukaryota</taxon>
        <taxon>Viridiplantae</taxon>
        <taxon>Streptophyta</taxon>
        <taxon>Embryophyta</taxon>
        <taxon>Tracheophyta</taxon>
        <taxon>Spermatophyta</taxon>
        <taxon>Magnoliopsida</taxon>
        <taxon>eudicotyledons</taxon>
        <taxon>Gunneridae</taxon>
        <taxon>Pentapetalae</taxon>
        <taxon>rosids</taxon>
        <taxon>fabids</taxon>
        <taxon>Fabales</taxon>
        <taxon>Fabaceae</taxon>
        <taxon>Papilionoideae</taxon>
        <taxon>50 kb inversion clade</taxon>
        <taxon>NPAAA clade</taxon>
        <taxon>indigoferoid/millettioid clade</taxon>
        <taxon>Phaseoleae</taxon>
        <taxon>Vigna</taxon>
    </lineage>
</organism>
<keyword evidence="2" id="KW-1185">Reference proteome</keyword>
<dbReference type="AlphaFoldDB" id="A0AAQ3RAY5"/>
<protein>
    <submittedName>
        <fullName evidence="1">Uncharacterized protein</fullName>
    </submittedName>
</protein>
<evidence type="ECO:0000313" key="2">
    <source>
        <dbReference type="Proteomes" id="UP001374535"/>
    </source>
</evidence>
<evidence type="ECO:0000313" key="1">
    <source>
        <dbReference type="EMBL" id="WVY89943.1"/>
    </source>
</evidence>